<gene>
    <name evidence="3" type="ORF">Sru01_58750</name>
</gene>
<dbReference type="Pfam" id="PF16884">
    <property type="entry name" value="ADH_N_2"/>
    <property type="match status" value="1"/>
</dbReference>
<dbReference type="CDD" id="cd05288">
    <property type="entry name" value="PGDH"/>
    <property type="match status" value="1"/>
</dbReference>
<comment type="caution">
    <text evidence="3">The sequence shown here is derived from an EMBL/GenBank/DDBJ whole genome shotgun (WGS) entry which is preliminary data.</text>
</comment>
<dbReference type="InterPro" id="IPR020843">
    <property type="entry name" value="ER"/>
</dbReference>
<dbReference type="Gene3D" id="3.90.180.10">
    <property type="entry name" value="Medium-chain alcohol dehydrogenases, catalytic domain"/>
    <property type="match status" value="1"/>
</dbReference>
<keyword evidence="4" id="KW-1185">Reference proteome</keyword>
<evidence type="ECO:0000256" key="1">
    <source>
        <dbReference type="SAM" id="MobiDB-lite"/>
    </source>
</evidence>
<dbReference type="AlphaFoldDB" id="A0A919V481"/>
<organism evidence="3 4">
    <name type="scientific">Sphaerisporangium rufum</name>
    <dbReference type="NCBI Taxonomy" id="1381558"/>
    <lineage>
        <taxon>Bacteria</taxon>
        <taxon>Bacillati</taxon>
        <taxon>Actinomycetota</taxon>
        <taxon>Actinomycetes</taxon>
        <taxon>Streptosporangiales</taxon>
        <taxon>Streptosporangiaceae</taxon>
        <taxon>Sphaerisporangium</taxon>
    </lineage>
</organism>
<protein>
    <submittedName>
        <fullName evidence="3">NADP-dependent oxidoreductase</fullName>
    </submittedName>
</protein>
<dbReference type="InterPro" id="IPR041694">
    <property type="entry name" value="ADH_N_2"/>
</dbReference>
<dbReference type="Pfam" id="PF00107">
    <property type="entry name" value="ADH_zinc_N"/>
    <property type="match status" value="1"/>
</dbReference>
<dbReference type="SMART" id="SM00829">
    <property type="entry name" value="PKS_ER"/>
    <property type="match status" value="1"/>
</dbReference>
<dbReference type="PANTHER" id="PTHR43677:SF3">
    <property type="entry name" value="PROSTAGLANDIN REDUCTASE 3"/>
    <property type="match status" value="1"/>
</dbReference>
<dbReference type="InterPro" id="IPR051397">
    <property type="entry name" value="Zn-ADH-like_protein"/>
</dbReference>
<feature type="domain" description="Enoyl reductase (ER)" evidence="2">
    <location>
        <begin position="22"/>
        <end position="337"/>
    </location>
</feature>
<evidence type="ECO:0000313" key="3">
    <source>
        <dbReference type="EMBL" id="GII80893.1"/>
    </source>
</evidence>
<evidence type="ECO:0000313" key="4">
    <source>
        <dbReference type="Proteomes" id="UP000655287"/>
    </source>
</evidence>
<evidence type="ECO:0000259" key="2">
    <source>
        <dbReference type="SMART" id="SM00829"/>
    </source>
</evidence>
<dbReference type="SUPFAM" id="SSF51735">
    <property type="entry name" value="NAD(P)-binding Rossmann-fold domains"/>
    <property type="match status" value="1"/>
</dbReference>
<dbReference type="PANTHER" id="PTHR43677">
    <property type="entry name" value="SHORT-CHAIN DEHYDROGENASE/REDUCTASE"/>
    <property type="match status" value="1"/>
</dbReference>
<dbReference type="GO" id="GO:0016491">
    <property type="term" value="F:oxidoreductase activity"/>
    <property type="evidence" value="ECO:0007669"/>
    <property type="project" value="InterPro"/>
</dbReference>
<feature type="region of interest" description="Disordered" evidence="1">
    <location>
        <begin position="1"/>
        <end position="24"/>
    </location>
</feature>
<name>A0A919V481_9ACTN</name>
<accession>A0A919V481</accession>
<dbReference type="InterPro" id="IPR036291">
    <property type="entry name" value="NAD(P)-bd_dom_sf"/>
</dbReference>
<dbReference type="SUPFAM" id="SSF50129">
    <property type="entry name" value="GroES-like"/>
    <property type="match status" value="1"/>
</dbReference>
<reference evidence="3" key="1">
    <citation type="submission" date="2021-01" db="EMBL/GenBank/DDBJ databases">
        <title>Whole genome shotgun sequence of Sphaerisporangium rufum NBRC 109079.</title>
        <authorList>
            <person name="Komaki H."/>
            <person name="Tamura T."/>
        </authorList>
    </citation>
    <scope>NUCLEOTIDE SEQUENCE</scope>
    <source>
        <strain evidence="3">NBRC 109079</strain>
    </source>
</reference>
<dbReference type="InterPro" id="IPR011032">
    <property type="entry name" value="GroES-like_sf"/>
</dbReference>
<proteinExistence type="predicted"/>
<dbReference type="EMBL" id="BOOU01000083">
    <property type="protein sequence ID" value="GII80893.1"/>
    <property type="molecule type" value="Genomic_DNA"/>
</dbReference>
<sequence>MSSSPSVSREVRLAARPDGLPGPEHFTIAETPLPEPGAGEVLVRNRFFHVAAALRTLIGGAEGMPLPPVNPGDPLPAATVGEVVAAPAGGELRPGDLVSHWLGWREYAAVPAEACVPLGDALPDPVAHLSQGATAYTALVTDARLRPGDTVFVTGGAGAVGSMAGQIARLLGAGRVIGSTGSADKAERLVAELGYDAVVVRGAGPVGEQLAKLAPDGVDVLLDNVGGEQLRAAVAAARPGARFVLVGALSGQLAPDGNGGTAPVELDTFPFIIKRIEMRGVSNPGDPATRAEWPARFGEWLRAGQITFPRVELAGIESAPAALPEVIGGRHLGTVVVRL</sequence>
<dbReference type="Proteomes" id="UP000655287">
    <property type="component" value="Unassembled WGS sequence"/>
</dbReference>
<dbReference type="Gene3D" id="3.40.50.720">
    <property type="entry name" value="NAD(P)-binding Rossmann-like Domain"/>
    <property type="match status" value="1"/>
</dbReference>
<dbReference type="InterPro" id="IPR013149">
    <property type="entry name" value="ADH-like_C"/>
</dbReference>
<dbReference type="RefSeq" id="WP_203992305.1">
    <property type="nucleotide sequence ID" value="NZ_BOOU01000083.1"/>
</dbReference>